<keyword evidence="2" id="KW-0614">Plasmid</keyword>
<dbReference type="GO" id="GO:0004540">
    <property type="term" value="F:RNA nuclease activity"/>
    <property type="evidence" value="ECO:0007669"/>
    <property type="project" value="InterPro"/>
</dbReference>
<reference evidence="2 3" key="1">
    <citation type="journal article" date="2011" name="Environ. Microbiol.">
        <title>Genome of alkaliphilic Bacillus pseudofirmus OF4 reveals adaptations that support the ability to grow in an external pH range from 7.5 to 11.4.</title>
        <authorList>
            <person name="Janto B."/>
            <person name="Ahmed A."/>
            <person name="Ito M."/>
            <person name="Liu J."/>
            <person name="Hicks D.B."/>
            <person name="Pagni S."/>
            <person name="Fackelmayer O.J."/>
            <person name="Smith T.A."/>
            <person name="Earl J."/>
            <person name="Elbourne L.D."/>
            <person name="Hassan K."/>
            <person name="Paulsen I.T."/>
            <person name="Kolsto A.B."/>
            <person name="Tourasse N.J."/>
            <person name="Ehrlich G.D."/>
            <person name="Boissy R."/>
            <person name="Ivey D.M."/>
            <person name="Li G."/>
            <person name="Xue Y."/>
            <person name="Ma Y."/>
            <person name="Hu F.Z."/>
            <person name="Krulwich T.A."/>
        </authorList>
    </citation>
    <scope>NUCLEOTIDE SEQUENCE [LARGE SCALE GENOMIC DNA]</scope>
    <source>
        <strain evidence="3">ATCC BAA-2126 / JCM 17055 / OF4</strain>
    </source>
</reference>
<keyword evidence="3" id="KW-1185">Reference proteome</keyword>
<dbReference type="PANTHER" id="PTHR35458">
    <property type="entry name" value="SLR0755 PROTEIN"/>
    <property type="match status" value="1"/>
</dbReference>
<gene>
    <name evidence="2" type="ordered locus">BpOF4_20909</name>
</gene>
<dbReference type="RefSeq" id="WP_012961088.1">
    <property type="nucleotide sequence ID" value="NC_013792.1"/>
</dbReference>
<accession>D3G1F1</accession>
<proteinExistence type="predicted"/>
<dbReference type="InterPro" id="IPR047140">
    <property type="entry name" value="LabA"/>
</dbReference>
<dbReference type="Pfam" id="PF01936">
    <property type="entry name" value="NYN"/>
    <property type="match status" value="1"/>
</dbReference>
<organism evidence="2 3">
    <name type="scientific">Alkalihalophilus pseudofirmus (strain ATCC BAA-2126 / JCM 17055 / OF4)</name>
    <name type="common">Bacillus pseudofirmus</name>
    <dbReference type="NCBI Taxonomy" id="398511"/>
    <lineage>
        <taxon>Bacteria</taxon>
        <taxon>Bacillati</taxon>
        <taxon>Bacillota</taxon>
        <taxon>Bacilli</taxon>
        <taxon>Bacillales</taxon>
        <taxon>Bacillaceae</taxon>
        <taxon>Alkalihalophilus</taxon>
    </lineage>
</organism>
<dbReference type="AlphaFoldDB" id="D3G1F1"/>
<sequence length="191" mass="21386">MKAAILVDEQNAMSTMHLMDVKGLTRWKTFFDAIHHVVKRDYPTLQMDYCMYGAVVPKKVNYSLHEKRRRFFHSLSKDQIKVSLGYCLLNAQGVMTEKGVDVELALDIYQKALEGYELLIVFSGDSDLVPAIERAKALGTKVVAVLGDNQPATHMSKVCDATIPFTAIVHLLPKSSIVFFKETHLKGAVLT</sequence>
<name>D3G1F1_ALKPO</name>
<evidence type="ECO:0000259" key="1">
    <source>
        <dbReference type="Pfam" id="PF01936"/>
    </source>
</evidence>
<feature type="domain" description="NYN" evidence="1">
    <location>
        <begin position="2"/>
        <end position="164"/>
    </location>
</feature>
<dbReference type="Gene3D" id="3.40.50.1010">
    <property type="entry name" value="5'-nuclease"/>
    <property type="match status" value="1"/>
</dbReference>
<evidence type="ECO:0000313" key="3">
    <source>
        <dbReference type="Proteomes" id="UP000001544"/>
    </source>
</evidence>
<dbReference type="EMBL" id="CP001879">
    <property type="protein sequence ID" value="ADC52177.1"/>
    <property type="molecule type" value="Genomic_DNA"/>
</dbReference>
<dbReference type="HOGENOM" id="CLU_1487328_0_0_9"/>
<evidence type="ECO:0000313" key="2">
    <source>
        <dbReference type="EMBL" id="ADC52177.1"/>
    </source>
</evidence>
<dbReference type="eggNOG" id="COG1432">
    <property type="taxonomic scope" value="Bacteria"/>
</dbReference>
<dbReference type="PANTHER" id="PTHR35458:SF8">
    <property type="entry name" value="SLR0650 PROTEIN"/>
    <property type="match status" value="1"/>
</dbReference>
<protein>
    <recommendedName>
        <fullName evidence="1">NYN domain-containing protein</fullName>
    </recommendedName>
</protein>
<dbReference type="KEGG" id="bpf:BpOF4_20909"/>
<geneLocation type="plasmid" evidence="2 3">
    <name>pBpOF4-01</name>
</geneLocation>
<dbReference type="InterPro" id="IPR021139">
    <property type="entry name" value="NYN"/>
</dbReference>
<dbReference type="Proteomes" id="UP000001544">
    <property type="component" value="Plasmid pBpOF4-01"/>
</dbReference>